<name>A0AAW1W8P5_RUBAR</name>
<accession>A0AAW1W8P5</accession>
<dbReference type="PANTHER" id="PTHR45979:SF2">
    <property type="entry name" value="PAP_OAS1 SUBSTRATE-BINDING DOMAIN SUPERFAMILY"/>
    <property type="match status" value="1"/>
</dbReference>
<gene>
    <name evidence="1" type="ORF">M0R45_028819</name>
</gene>
<protein>
    <submittedName>
        <fullName evidence="1">Uncharacterized protein</fullName>
    </submittedName>
</protein>
<evidence type="ECO:0000313" key="2">
    <source>
        <dbReference type="Proteomes" id="UP001457282"/>
    </source>
</evidence>
<dbReference type="EMBL" id="JBEDUW010000006">
    <property type="protein sequence ID" value="KAK9920261.1"/>
    <property type="molecule type" value="Genomic_DNA"/>
</dbReference>
<dbReference type="AlphaFoldDB" id="A0AAW1W8P5"/>
<dbReference type="Proteomes" id="UP001457282">
    <property type="component" value="Unassembled WGS sequence"/>
</dbReference>
<organism evidence="1 2">
    <name type="scientific">Rubus argutus</name>
    <name type="common">Southern blackberry</name>
    <dbReference type="NCBI Taxonomy" id="59490"/>
    <lineage>
        <taxon>Eukaryota</taxon>
        <taxon>Viridiplantae</taxon>
        <taxon>Streptophyta</taxon>
        <taxon>Embryophyta</taxon>
        <taxon>Tracheophyta</taxon>
        <taxon>Spermatophyta</taxon>
        <taxon>Magnoliopsida</taxon>
        <taxon>eudicotyledons</taxon>
        <taxon>Gunneridae</taxon>
        <taxon>Pentapetalae</taxon>
        <taxon>rosids</taxon>
        <taxon>fabids</taxon>
        <taxon>Rosales</taxon>
        <taxon>Rosaceae</taxon>
        <taxon>Rosoideae</taxon>
        <taxon>Rosoideae incertae sedis</taxon>
        <taxon>Rubus</taxon>
    </lineage>
</organism>
<comment type="caution">
    <text evidence="1">The sequence shown here is derived from an EMBL/GenBank/DDBJ whole genome shotgun (WGS) entry which is preliminary data.</text>
</comment>
<evidence type="ECO:0000313" key="1">
    <source>
        <dbReference type="EMBL" id="KAK9920261.1"/>
    </source>
</evidence>
<dbReference type="InterPro" id="IPR058921">
    <property type="entry name" value="PAP/OAS1-rel"/>
</dbReference>
<keyword evidence="2" id="KW-1185">Reference proteome</keyword>
<proteinExistence type="predicted"/>
<reference evidence="1 2" key="1">
    <citation type="journal article" date="2023" name="G3 (Bethesda)">
        <title>A chromosome-length genome assembly and annotation of blackberry (Rubus argutus, cv. 'Hillquist').</title>
        <authorList>
            <person name="Bruna T."/>
            <person name="Aryal R."/>
            <person name="Dudchenko O."/>
            <person name="Sargent D.J."/>
            <person name="Mead D."/>
            <person name="Buti M."/>
            <person name="Cavallini A."/>
            <person name="Hytonen T."/>
            <person name="Andres J."/>
            <person name="Pham M."/>
            <person name="Weisz D."/>
            <person name="Mascagni F."/>
            <person name="Usai G."/>
            <person name="Natali L."/>
            <person name="Bassil N."/>
            <person name="Fernandez G.E."/>
            <person name="Lomsadze A."/>
            <person name="Armour M."/>
            <person name="Olukolu B."/>
            <person name="Poorten T."/>
            <person name="Britton C."/>
            <person name="Davik J."/>
            <person name="Ashrafi H."/>
            <person name="Aiden E.L."/>
            <person name="Borodovsky M."/>
            <person name="Worthington M."/>
        </authorList>
    </citation>
    <scope>NUCLEOTIDE SEQUENCE [LARGE SCALE GENOMIC DNA]</scope>
    <source>
        <strain evidence="1">PI 553951</strain>
    </source>
</reference>
<sequence>MMSGAILEREDQNMAAEFVVKDVQLIRAEVKLVKCLVQNIVVDISFNQLGGLSTLCFLEQVDCLIGKDHLFKRILYIFHLFPYIFEWSSSVLYKFLDYFSNLIGTTILRCQINGGGDLLLSNDFLRKNNNLGRSVEKTFNRIRSAFTYGMEVDRGPDVQDPIPLSRYDGFGLGVQSCKKIMQFMNPNLLIQQAWVGESGLNHERSRDGGVTNINVPGQVMNDHLKVIQSYPKNVPGN</sequence>
<dbReference type="PANTHER" id="PTHR45979">
    <property type="entry name" value="PAP/OAS1 SUBSTRATE-BINDING DOMAIN SUPERFAMILY"/>
    <property type="match status" value="1"/>
</dbReference>